<organism evidence="2 3">
    <name type="scientific">Caenorhabditis angaria</name>
    <dbReference type="NCBI Taxonomy" id="860376"/>
    <lineage>
        <taxon>Eukaryota</taxon>
        <taxon>Metazoa</taxon>
        <taxon>Ecdysozoa</taxon>
        <taxon>Nematoda</taxon>
        <taxon>Chromadorea</taxon>
        <taxon>Rhabditida</taxon>
        <taxon>Rhabditina</taxon>
        <taxon>Rhabditomorpha</taxon>
        <taxon>Rhabditoidea</taxon>
        <taxon>Rhabditidae</taxon>
        <taxon>Peloderinae</taxon>
        <taxon>Caenorhabditis</taxon>
    </lineage>
</organism>
<dbReference type="Proteomes" id="UP001152747">
    <property type="component" value="Unassembled WGS sequence"/>
</dbReference>
<evidence type="ECO:0000256" key="1">
    <source>
        <dbReference type="SAM" id="MobiDB-lite"/>
    </source>
</evidence>
<feature type="region of interest" description="Disordered" evidence="1">
    <location>
        <begin position="84"/>
        <end position="116"/>
    </location>
</feature>
<dbReference type="AlphaFoldDB" id="A0A9P1N384"/>
<proteinExistence type="predicted"/>
<name>A0A9P1N384_9PELO</name>
<feature type="compositionally biased region" description="Polar residues" evidence="1">
    <location>
        <begin position="341"/>
        <end position="352"/>
    </location>
</feature>
<comment type="caution">
    <text evidence="2">The sequence shown here is derived from an EMBL/GenBank/DDBJ whole genome shotgun (WGS) entry which is preliminary data.</text>
</comment>
<gene>
    <name evidence="2" type="ORF">CAMP_LOCUS8897</name>
</gene>
<keyword evidence="3" id="KW-1185">Reference proteome</keyword>
<feature type="region of interest" description="Disordered" evidence="1">
    <location>
        <begin position="322"/>
        <end position="352"/>
    </location>
</feature>
<dbReference type="EMBL" id="CANHGI010000003">
    <property type="protein sequence ID" value="CAI5446260.1"/>
    <property type="molecule type" value="Genomic_DNA"/>
</dbReference>
<reference evidence="2" key="1">
    <citation type="submission" date="2022-11" db="EMBL/GenBank/DDBJ databases">
        <authorList>
            <person name="Kikuchi T."/>
        </authorList>
    </citation>
    <scope>NUCLEOTIDE SEQUENCE</scope>
    <source>
        <strain evidence="2">PS1010</strain>
    </source>
</reference>
<accession>A0A9P1N384</accession>
<evidence type="ECO:0000313" key="3">
    <source>
        <dbReference type="Proteomes" id="UP001152747"/>
    </source>
</evidence>
<sequence length="607" mass="69169">MSSADIDSEIQSNVSPDWQSVVIEALEVLDSTPPPPPEQTNVVRIMLKKLIEEYPQAQNHHQDYSMEEEFDEPLQHTNPQEAISHVDSNETSSRNEDSTIPAEQNQPPPTPNDMFQSNNVEVDIFSIRNSNNLQISIFNENNVSKSPSEIFTIETARADGLQTSCFMKDGEESPTILMCSSDENFEKSCSKIESSFGGDESNSRICSTNWANGIIMNSTENCRNENTKYNDIDGNNFDIIVKRRATGKQYRLELYLNNNNFKNVKFSTQNGRPAVFADFNHDNLCILADGIQNVDVFHQEDCEQVDISLQDSDETIEMRESGIETNAEEPEEQDHRRRTRSTQTLEENQKQDNTVELTELKSFETEAIHGLQSIQNELSGLVEKKLKIKICAGNVSSIRLGCQEICKRLEQEQVRRHEHAEVLRQVNDTLEKKTETLAIVMSSNKVGQENIEPQSSSNVLSDEKKKYRDPTRQLLHDATQAIDAIVQKMKKTVNLEGMTGELKPTIAAILVDSRHLRDFLHQKFMLFKSVDISHIRNESCTYEQLLQRFEKSYQDFVIVDEECRKLKHEMKKMKAIIPSLGTDVESRIKREIGGIARDMGAVNSLRK</sequence>
<evidence type="ECO:0000313" key="2">
    <source>
        <dbReference type="EMBL" id="CAI5446260.1"/>
    </source>
</evidence>
<protein>
    <submittedName>
        <fullName evidence="2">Uncharacterized protein</fullName>
    </submittedName>
</protein>